<dbReference type="PANTHER" id="PTHR43060">
    <property type="entry name" value="3-HYDROXYISOBUTYRATE DEHYDROGENASE-LIKE 1, MITOCHONDRIAL-RELATED"/>
    <property type="match status" value="1"/>
</dbReference>
<dbReference type="GO" id="GO:0016491">
    <property type="term" value="F:oxidoreductase activity"/>
    <property type="evidence" value="ECO:0007669"/>
    <property type="project" value="UniProtKB-KW"/>
</dbReference>
<dbReference type="InterPro" id="IPR029154">
    <property type="entry name" value="HIBADH-like_NADP-bd"/>
</dbReference>
<gene>
    <name evidence="6" type="ORF">ACFQ11_21445</name>
</gene>
<dbReference type="Proteomes" id="UP001596972">
    <property type="component" value="Unassembled WGS sequence"/>
</dbReference>
<dbReference type="InterPro" id="IPR036291">
    <property type="entry name" value="NAD(P)-bd_dom_sf"/>
</dbReference>
<dbReference type="EC" id="1.1.-.-" evidence="6"/>
<dbReference type="InterPro" id="IPR008927">
    <property type="entry name" value="6-PGluconate_DH-like_C_sf"/>
</dbReference>
<dbReference type="EMBL" id="JBHTJA010000045">
    <property type="protein sequence ID" value="MFD0902973.1"/>
    <property type="molecule type" value="Genomic_DNA"/>
</dbReference>
<evidence type="ECO:0000256" key="2">
    <source>
        <dbReference type="ARBA" id="ARBA00023002"/>
    </source>
</evidence>
<evidence type="ECO:0000256" key="1">
    <source>
        <dbReference type="ARBA" id="ARBA00009080"/>
    </source>
</evidence>
<accession>A0ABW3ERH7</accession>
<name>A0ABW3ERH7_9ACTN</name>
<dbReference type="RefSeq" id="WP_378301294.1">
    <property type="nucleotide sequence ID" value="NZ_JBHTJA010000045.1"/>
</dbReference>
<dbReference type="Gene3D" id="1.10.1040.10">
    <property type="entry name" value="N-(1-d-carboxylethyl)-l-norvaline Dehydrogenase, domain 2"/>
    <property type="match status" value="1"/>
</dbReference>
<reference evidence="7" key="1">
    <citation type="journal article" date="2019" name="Int. J. Syst. Evol. Microbiol.">
        <title>The Global Catalogue of Microorganisms (GCM) 10K type strain sequencing project: providing services to taxonomists for standard genome sequencing and annotation.</title>
        <authorList>
            <consortium name="The Broad Institute Genomics Platform"/>
            <consortium name="The Broad Institute Genome Sequencing Center for Infectious Disease"/>
            <person name="Wu L."/>
            <person name="Ma J."/>
        </authorList>
    </citation>
    <scope>NUCLEOTIDE SEQUENCE [LARGE SCALE GENOMIC DNA]</scope>
    <source>
        <strain evidence="7">JCM 31202</strain>
    </source>
</reference>
<protein>
    <submittedName>
        <fullName evidence="6">NAD(P)-dependent oxidoreductase</fullName>
        <ecNumber evidence="6">1.1.-.-</ecNumber>
    </submittedName>
</protein>
<comment type="caution">
    <text evidence="6">The sequence shown here is derived from an EMBL/GenBank/DDBJ whole genome shotgun (WGS) entry which is preliminary data.</text>
</comment>
<dbReference type="InterPro" id="IPR013328">
    <property type="entry name" value="6PGD_dom2"/>
</dbReference>
<keyword evidence="2 6" id="KW-0560">Oxidoreductase</keyword>
<evidence type="ECO:0000256" key="3">
    <source>
        <dbReference type="ARBA" id="ARBA00023027"/>
    </source>
</evidence>
<keyword evidence="3" id="KW-0520">NAD</keyword>
<dbReference type="SUPFAM" id="SSF48179">
    <property type="entry name" value="6-phosphogluconate dehydrogenase C-terminal domain-like"/>
    <property type="match status" value="1"/>
</dbReference>
<dbReference type="Gene3D" id="3.40.50.720">
    <property type="entry name" value="NAD(P)-binding Rossmann-like Domain"/>
    <property type="match status" value="1"/>
</dbReference>
<evidence type="ECO:0000259" key="4">
    <source>
        <dbReference type="Pfam" id="PF03446"/>
    </source>
</evidence>
<dbReference type="Pfam" id="PF03446">
    <property type="entry name" value="NAD_binding_2"/>
    <property type="match status" value="1"/>
</dbReference>
<evidence type="ECO:0000313" key="7">
    <source>
        <dbReference type="Proteomes" id="UP001596972"/>
    </source>
</evidence>
<dbReference type="PIRSF" id="PIRSF000103">
    <property type="entry name" value="HIBADH"/>
    <property type="match status" value="1"/>
</dbReference>
<proteinExistence type="inferred from homology"/>
<organism evidence="6 7">
    <name type="scientific">Actinomadura sediminis</name>
    <dbReference type="NCBI Taxonomy" id="1038904"/>
    <lineage>
        <taxon>Bacteria</taxon>
        <taxon>Bacillati</taxon>
        <taxon>Actinomycetota</taxon>
        <taxon>Actinomycetes</taxon>
        <taxon>Streptosporangiales</taxon>
        <taxon>Thermomonosporaceae</taxon>
        <taxon>Actinomadura</taxon>
    </lineage>
</organism>
<sequence length="289" mass="29363">MSETVRVGFVGLGDIGGPMATRLARRQAEAGLALGVFDIAAAPVEELVEAGAEAAGGVGALAARSDVLCVMVNDDEQVRSVLDEALAGGAGPGLTVAVHSTVAPGTPAELETLAARRGVRLVDAPVSGGAMGAGTGELAVMVGGSAAAFAAVRPVLDVLATKVVHAGPIGAGTRFKLARNLMHYAAFTAATEAQRLAEAAGLDIVALGEVVRHTDALTGGPGAIMHRDTTAEMEPGSFWFTAFDHLRRLAEKDLDFAIAMAGELGVDVPLARLARDRLAPGLGFPEERS</sequence>
<feature type="domain" description="6-phosphogluconate dehydrogenase NADP-binding" evidence="4">
    <location>
        <begin position="6"/>
        <end position="167"/>
    </location>
</feature>
<evidence type="ECO:0000313" key="6">
    <source>
        <dbReference type="EMBL" id="MFD0902973.1"/>
    </source>
</evidence>
<dbReference type="PANTHER" id="PTHR43060:SF15">
    <property type="entry name" value="3-HYDROXYISOBUTYRATE DEHYDROGENASE-LIKE 1, MITOCHONDRIAL-RELATED"/>
    <property type="match status" value="1"/>
</dbReference>
<dbReference type="Pfam" id="PF14833">
    <property type="entry name" value="NAD_binding_11"/>
    <property type="match status" value="1"/>
</dbReference>
<evidence type="ECO:0000259" key="5">
    <source>
        <dbReference type="Pfam" id="PF14833"/>
    </source>
</evidence>
<keyword evidence="7" id="KW-1185">Reference proteome</keyword>
<feature type="domain" description="3-hydroxyisobutyrate dehydrogenase-like NAD-binding" evidence="5">
    <location>
        <begin position="170"/>
        <end position="276"/>
    </location>
</feature>
<dbReference type="InterPro" id="IPR006115">
    <property type="entry name" value="6PGDH_NADP-bd"/>
</dbReference>
<dbReference type="InterPro" id="IPR015815">
    <property type="entry name" value="HIBADH-related"/>
</dbReference>
<dbReference type="SUPFAM" id="SSF51735">
    <property type="entry name" value="NAD(P)-binding Rossmann-fold domains"/>
    <property type="match status" value="1"/>
</dbReference>
<comment type="similarity">
    <text evidence="1">Belongs to the HIBADH-related family.</text>
</comment>